<dbReference type="EMBL" id="QBIY01013469">
    <property type="protein sequence ID" value="RXN03831.1"/>
    <property type="molecule type" value="Genomic_DNA"/>
</dbReference>
<dbReference type="AlphaFoldDB" id="A0A498L626"/>
<evidence type="ECO:0000313" key="1">
    <source>
        <dbReference type="EMBL" id="RXN03831.1"/>
    </source>
</evidence>
<keyword evidence="2" id="KW-1185">Reference proteome</keyword>
<reference evidence="1 2" key="1">
    <citation type="submission" date="2018-03" db="EMBL/GenBank/DDBJ databases">
        <title>Draft genome sequence of Rohu Carp (Labeo rohita).</title>
        <authorList>
            <person name="Das P."/>
            <person name="Kushwaha B."/>
            <person name="Joshi C.G."/>
            <person name="Kumar D."/>
            <person name="Nagpure N.S."/>
            <person name="Sahoo L."/>
            <person name="Das S.P."/>
            <person name="Bit A."/>
            <person name="Patnaik S."/>
            <person name="Meher P.K."/>
            <person name="Jayasankar P."/>
            <person name="Koringa P.G."/>
            <person name="Patel N.V."/>
            <person name="Hinsu A.T."/>
            <person name="Kumar R."/>
            <person name="Pandey M."/>
            <person name="Agarwal S."/>
            <person name="Srivastava S."/>
            <person name="Singh M."/>
            <person name="Iquebal M.A."/>
            <person name="Jaiswal S."/>
            <person name="Angadi U.B."/>
            <person name="Kumar N."/>
            <person name="Raza M."/>
            <person name="Shah T.M."/>
            <person name="Rai A."/>
            <person name="Jena J.K."/>
        </authorList>
    </citation>
    <scope>NUCLEOTIDE SEQUENCE [LARGE SCALE GENOMIC DNA]</scope>
    <source>
        <strain evidence="1">DASCIFA01</strain>
        <tissue evidence="1">Testis</tissue>
    </source>
</reference>
<sequence>MPNYHIYIIMVMHLDPNEVCLSQSNAVETHFTGLITIRTKMFSPSQTYGILHPVVQREGKLRKRPIWSGNKVGNGGDEAPLSAWLSGGALGLSGNASIGTDTAGRSRDCHRIAQGGELKLQLVLPFNERSYRTLETGRVLKQTGLVNAAEGLWQILGDDGDKWF</sequence>
<evidence type="ECO:0000313" key="2">
    <source>
        <dbReference type="Proteomes" id="UP000290572"/>
    </source>
</evidence>
<name>A0A498L626_LABRO</name>
<dbReference type="Proteomes" id="UP000290572">
    <property type="component" value="Unassembled WGS sequence"/>
</dbReference>
<protein>
    <submittedName>
        <fullName evidence="1">Uncharacterized protein</fullName>
    </submittedName>
</protein>
<comment type="caution">
    <text evidence="1">The sequence shown here is derived from an EMBL/GenBank/DDBJ whole genome shotgun (WGS) entry which is preliminary data.</text>
</comment>
<gene>
    <name evidence="1" type="ORF">ROHU_013281</name>
</gene>
<proteinExistence type="predicted"/>
<accession>A0A498L626</accession>
<organism evidence="1 2">
    <name type="scientific">Labeo rohita</name>
    <name type="common">Indian major carp</name>
    <name type="synonym">Cyprinus rohita</name>
    <dbReference type="NCBI Taxonomy" id="84645"/>
    <lineage>
        <taxon>Eukaryota</taxon>
        <taxon>Metazoa</taxon>
        <taxon>Chordata</taxon>
        <taxon>Craniata</taxon>
        <taxon>Vertebrata</taxon>
        <taxon>Euteleostomi</taxon>
        <taxon>Actinopterygii</taxon>
        <taxon>Neopterygii</taxon>
        <taxon>Teleostei</taxon>
        <taxon>Ostariophysi</taxon>
        <taxon>Cypriniformes</taxon>
        <taxon>Cyprinidae</taxon>
        <taxon>Labeoninae</taxon>
        <taxon>Labeonini</taxon>
        <taxon>Labeo</taxon>
    </lineage>
</organism>